<sequence>MATFDVATTANDAPRRPGFAEYARFRPFAIVSPGFEQRVDQGGPARPPAPLP</sequence>
<name>A0AA46TGK8_9ACTN</name>
<reference evidence="1" key="1">
    <citation type="submission" date="2022-01" db="EMBL/GenBank/DDBJ databases">
        <title>Nocardioidaceae gen. sp. A5X3R13.</title>
        <authorList>
            <person name="Lopez Marin M.A."/>
            <person name="Uhlik O."/>
        </authorList>
    </citation>
    <scope>NUCLEOTIDE SEQUENCE</scope>
    <source>
        <strain evidence="1">A5X3R13</strain>
    </source>
</reference>
<evidence type="ECO:0000313" key="1">
    <source>
        <dbReference type="EMBL" id="UYM04163.1"/>
    </source>
</evidence>
<keyword evidence="2" id="KW-1185">Reference proteome</keyword>
<dbReference type="EMBL" id="CP094970">
    <property type="protein sequence ID" value="UYM04163.1"/>
    <property type="molecule type" value="Genomic_DNA"/>
</dbReference>
<dbReference type="AlphaFoldDB" id="A0AA46TGK8"/>
<evidence type="ECO:0000313" key="2">
    <source>
        <dbReference type="Proteomes" id="UP001164390"/>
    </source>
</evidence>
<organism evidence="1 2">
    <name type="scientific">Solicola gregarius</name>
    <dbReference type="NCBI Taxonomy" id="2908642"/>
    <lineage>
        <taxon>Bacteria</taxon>
        <taxon>Bacillati</taxon>
        <taxon>Actinomycetota</taxon>
        <taxon>Actinomycetes</taxon>
        <taxon>Propionibacteriales</taxon>
        <taxon>Nocardioidaceae</taxon>
        <taxon>Solicola</taxon>
    </lineage>
</organism>
<dbReference type="Proteomes" id="UP001164390">
    <property type="component" value="Chromosome"/>
</dbReference>
<accession>A0AA46TGK8</accession>
<dbReference type="RefSeq" id="WP_271632822.1">
    <property type="nucleotide sequence ID" value="NZ_CP094970.1"/>
</dbReference>
<proteinExistence type="predicted"/>
<protein>
    <submittedName>
        <fullName evidence="1">Uncharacterized protein</fullName>
    </submittedName>
</protein>
<gene>
    <name evidence="1" type="ORF">L0C25_16655</name>
</gene>
<dbReference type="KEGG" id="sgrg:L0C25_16655"/>